<feature type="transmembrane region" description="Helical" evidence="9">
    <location>
        <begin position="180"/>
        <end position="201"/>
    </location>
</feature>
<feature type="transmembrane region" description="Helical" evidence="9">
    <location>
        <begin position="32"/>
        <end position="52"/>
    </location>
</feature>
<dbReference type="Gene3D" id="1.20.1640.10">
    <property type="entry name" value="Multidrug efflux transporter AcrB transmembrane domain"/>
    <property type="match status" value="1"/>
</dbReference>
<sequence>MEETKKISSEIGQSKERFGTKLARFHDKHYKLLLLIPAIILLFSFIYLGVFYSKTGDFIYRDISLTGGTTVTIYEKKPIDQVKDDLSGKLESPDVRGIYDLITKEQKAFIIETKSDANTTRTVLEEYLGYTLNEENSSFEFTGASLSSSFFRQLVIAVILAFFFMAIVVFIMFRTFVPSTAIIISAFADILMTLVLFNLLGYKLSSAGIVAFLMLIGYSVDTDILLTNRVLKRHGESVNRKIWGAFKTGMTMTLTSILAVLFALIIVGSFSGILTQIFTILIIGLGFDMLNTWLTNVSIIKWYALRKEKNETRV</sequence>
<dbReference type="AlphaFoldDB" id="A0A0H4TRA8"/>
<evidence type="ECO:0000256" key="2">
    <source>
        <dbReference type="ARBA" id="ARBA00022448"/>
    </source>
</evidence>
<proteinExistence type="inferred from homology"/>
<dbReference type="GO" id="GO:0006605">
    <property type="term" value="P:protein targeting"/>
    <property type="evidence" value="ECO:0007669"/>
    <property type="project" value="UniProtKB-UniRule"/>
</dbReference>
<evidence type="ECO:0000313" key="11">
    <source>
        <dbReference type="EMBL" id="AKQ03319.1"/>
    </source>
</evidence>
<dbReference type="SUPFAM" id="SSF82866">
    <property type="entry name" value="Multidrug efflux transporter AcrB transmembrane domain"/>
    <property type="match status" value="1"/>
</dbReference>
<dbReference type="GO" id="GO:0065002">
    <property type="term" value="P:intracellular protein transmembrane transport"/>
    <property type="evidence" value="ECO:0007669"/>
    <property type="project" value="UniProtKB-UniRule"/>
</dbReference>
<keyword evidence="3 9" id="KW-1003">Cell membrane</keyword>
<evidence type="ECO:0000256" key="9">
    <source>
        <dbReference type="HAMAP-Rule" id="MF_01464"/>
    </source>
</evidence>
<dbReference type="InterPro" id="IPR022813">
    <property type="entry name" value="SecD/SecF_arch_bac"/>
</dbReference>
<evidence type="ECO:0000256" key="8">
    <source>
        <dbReference type="ARBA" id="ARBA00023136"/>
    </source>
</evidence>
<keyword evidence="8 9" id="KW-0472">Membrane</keyword>
<dbReference type="InterPro" id="IPR024921">
    <property type="entry name" value="SecF_arc"/>
</dbReference>
<comment type="subcellular location">
    <subcellularLocation>
        <location evidence="1 9">Cell membrane</location>
        <topology evidence="1 9">Multi-pass membrane protein</topology>
    </subcellularLocation>
</comment>
<organism evidence="11">
    <name type="scientific">uncultured archaeon Rifle_16ft_4_minimus_37913</name>
    <dbReference type="NCBI Taxonomy" id="1665152"/>
    <lineage>
        <taxon>Archaea</taxon>
        <taxon>environmental samples</taxon>
    </lineage>
</organism>
<comment type="similarity">
    <text evidence="9">Belongs to the SecD/SecF family. SecF subfamily.</text>
</comment>
<dbReference type="PANTHER" id="PTHR30081">
    <property type="entry name" value="PROTEIN-EXPORT MEMBRANE PROTEIN SEC"/>
    <property type="match status" value="1"/>
</dbReference>
<dbReference type="Pfam" id="PF02355">
    <property type="entry name" value="SecD_SecF_C"/>
    <property type="match status" value="1"/>
</dbReference>
<evidence type="ECO:0000256" key="5">
    <source>
        <dbReference type="ARBA" id="ARBA00022927"/>
    </source>
</evidence>
<evidence type="ECO:0000256" key="3">
    <source>
        <dbReference type="ARBA" id="ARBA00022475"/>
    </source>
</evidence>
<evidence type="ECO:0000259" key="10">
    <source>
        <dbReference type="Pfam" id="PF02355"/>
    </source>
</evidence>
<feature type="domain" description="Protein export membrane protein SecD/SecF C-terminal" evidence="10">
    <location>
        <begin position="133"/>
        <end position="304"/>
    </location>
</feature>
<keyword evidence="4 9" id="KW-0812">Transmembrane</keyword>
<feature type="transmembrane region" description="Helical" evidence="9">
    <location>
        <begin position="150"/>
        <end position="173"/>
    </location>
</feature>
<keyword evidence="7 9" id="KW-0811">Translocation</keyword>
<evidence type="ECO:0000256" key="1">
    <source>
        <dbReference type="ARBA" id="ARBA00004651"/>
    </source>
</evidence>
<keyword evidence="2 9" id="KW-0813">Transport</keyword>
<dbReference type="PANTHER" id="PTHR30081:SF8">
    <property type="entry name" value="PROTEIN TRANSLOCASE SUBUNIT SECF"/>
    <property type="match status" value="1"/>
</dbReference>
<reference evidence="11" key="1">
    <citation type="journal article" date="2015" name="ISME J.">
        <title>Aquifer environment selects for microbial species cohorts in sediment and groundwater.</title>
        <authorList>
            <person name="Hug L.A."/>
            <person name="Thomas B.C."/>
            <person name="Brown C.T."/>
            <person name="Frischkorn K.R."/>
            <person name="Williams K.H."/>
            <person name="Tringe S.G."/>
            <person name="Banfield J.F."/>
        </authorList>
    </citation>
    <scope>NUCLEOTIDE SEQUENCE</scope>
</reference>
<dbReference type="HAMAP" id="MF_01464_A">
    <property type="entry name" value="SecF_A"/>
    <property type="match status" value="1"/>
</dbReference>
<accession>A0A0H4TRA8</accession>
<dbReference type="InterPro" id="IPR048634">
    <property type="entry name" value="SecD_SecF_C"/>
</dbReference>
<name>A0A0H4TRA8_9ARCH</name>
<dbReference type="GO" id="GO:0005886">
    <property type="term" value="C:plasma membrane"/>
    <property type="evidence" value="ECO:0007669"/>
    <property type="project" value="UniProtKB-SubCell"/>
</dbReference>
<evidence type="ECO:0000256" key="4">
    <source>
        <dbReference type="ARBA" id="ARBA00022692"/>
    </source>
</evidence>
<keyword evidence="6 9" id="KW-1133">Transmembrane helix</keyword>
<gene>
    <name evidence="9" type="primary">secF</name>
</gene>
<comment type="subunit">
    <text evidence="9">Part of the protein translocation apparatus. Forms a complex with SecD.</text>
</comment>
<feature type="transmembrane region" description="Helical" evidence="9">
    <location>
        <begin position="280"/>
        <end position="304"/>
    </location>
</feature>
<keyword evidence="5 9" id="KW-0653">Protein transport</keyword>
<feature type="transmembrane region" description="Helical" evidence="9">
    <location>
        <begin position="207"/>
        <end position="231"/>
    </location>
</feature>
<feature type="transmembrane region" description="Helical" evidence="9">
    <location>
        <begin position="252"/>
        <end position="274"/>
    </location>
</feature>
<comment type="function">
    <text evidence="9">Involved in protein export.</text>
</comment>
<evidence type="ECO:0000256" key="6">
    <source>
        <dbReference type="ARBA" id="ARBA00022989"/>
    </source>
</evidence>
<dbReference type="EMBL" id="KT007010">
    <property type="protein sequence ID" value="AKQ03319.1"/>
    <property type="molecule type" value="Genomic_DNA"/>
</dbReference>
<protein>
    <recommendedName>
        <fullName evidence="9">Protein-export membrane protein SecF</fullName>
    </recommendedName>
</protein>
<evidence type="ECO:0000256" key="7">
    <source>
        <dbReference type="ARBA" id="ARBA00023010"/>
    </source>
</evidence>